<dbReference type="CDD" id="cd11333">
    <property type="entry name" value="AmyAc_SI_OligoGlu_DGase"/>
    <property type="match status" value="1"/>
</dbReference>
<proteinExistence type="inferred from homology"/>
<dbReference type="PANTHER" id="PTHR10357">
    <property type="entry name" value="ALPHA-AMYLASE FAMILY MEMBER"/>
    <property type="match status" value="1"/>
</dbReference>
<evidence type="ECO:0000313" key="4">
    <source>
        <dbReference type="EMBL" id="MCF4101399.1"/>
    </source>
</evidence>
<keyword evidence="5" id="KW-1185">Reference proteome</keyword>
<dbReference type="Gene3D" id="3.20.20.80">
    <property type="entry name" value="Glycosidases"/>
    <property type="match status" value="1"/>
</dbReference>
<evidence type="ECO:0000259" key="3">
    <source>
        <dbReference type="SMART" id="SM00642"/>
    </source>
</evidence>
<evidence type="ECO:0000313" key="5">
    <source>
        <dbReference type="Proteomes" id="UP001179363"/>
    </source>
</evidence>
<dbReference type="RefSeq" id="WP_236133545.1">
    <property type="nucleotide sequence ID" value="NZ_JAKGTH010000007.1"/>
</dbReference>
<dbReference type="Proteomes" id="UP001179363">
    <property type="component" value="Unassembled WGS sequence"/>
</dbReference>
<dbReference type="InterPro" id="IPR006047">
    <property type="entry name" value="GH13_cat_dom"/>
</dbReference>
<evidence type="ECO:0000256" key="2">
    <source>
        <dbReference type="SAM" id="SignalP"/>
    </source>
</evidence>
<protein>
    <submittedName>
        <fullName evidence="4">Alpha-glucosidase</fullName>
    </submittedName>
</protein>
<dbReference type="InterPro" id="IPR045857">
    <property type="entry name" value="O16G_dom_2"/>
</dbReference>
<dbReference type="Pfam" id="PF00128">
    <property type="entry name" value="Alpha-amylase"/>
    <property type="match status" value="1"/>
</dbReference>
<keyword evidence="2" id="KW-0732">Signal</keyword>
<feature type="domain" description="Glycosyl hydrolase family 13 catalytic" evidence="3">
    <location>
        <begin position="50"/>
        <end position="431"/>
    </location>
</feature>
<evidence type="ECO:0000256" key="1">
    <source>
        <dbReference type="ARBA" id="ARBA00008061"/>
    </source>
</evidence>
<dbReference type="SUPFAM" id="SSF51445">
    <property type="entry name" value="(Trans)glycosidases"/>
    <property type="match status" value="1"/>
</dbReference>
<comment type="caution">
    <text evidence="4">The sequence shown here is derived from an EMBL/GenBank/DDBJ whole genome shotgun (WGS) entry which is preliminary data.</text>
</comment>
<dbReference type="EMBL" id="JAKGTH010000007">
    <property type="protein sequence ID" value="MCF4101399.1"/>
    <property type="molecule type" value="Genomic_DNA"/>
</dbReference>
<accession>A0ABS9EHS9</accession>
<dbReference type="Gene3D" id="3.90.400.10">
    <property type="entry name" value="Oligo-1,6-glucosidase, Domain 2"/>
    <property type="match status" value="1"/>
</dbReference>
<dbReference type="SMART" id="SM00642">
    <property type="entry name" value="Aamy"/>
    <property type="match status" value="1"/>
</dbReference>
<feature type="signal peptide" evidence="2">
    <location>
        <begin position="1"/>
        <end position="31"/>
    </location>
</feature>
<comment type="similarity">
    <text evidence="1">Belongs to the glycosyl hydrolase 13 family.</text>
</comment>
<organism evidence="4 5">
    <name type="scientific">Gillisia lutea</name>
    <dbReference type="NCBI Taxonomy" id="2909668"/>
    <lineage>
        <taxon>Bacteria</taxon>
        <taxon>Pseudomonadati</taxon>
        <taxon>Bacteroidota</taxon>
        <taxon>Flavobacteriia</taxon>
        <taxon>Flavobacteriales</taxon>
        <taxon>Flavobacteriaceae</taxon>
        <taxon>Gillisia</taxon>
    </lineage>
</organism>
<dbReference type="PROSITE" id="PS51257">
    <property type="entry name" value="PROKAR_LIPOPROTEIN"/>
    <property type="match status" value="1"/>
</dbReference>
<reference evidence="4" key="1">
    <citation type="submission" date="2022-01" db="EMBL/GenBank/DDBJ databases">
        <title>Gillisia lutea sp. nov., isolated from marine plastic residues from the Malvarosa beach (Valencia, Spain).</title>
        <authorList>
            <person name="Vidal-Verdu A."/>
            <person name="Molina-Menor E."/>
            <person name="Satari L."/>
            <person name="Pascual J."/>
            <person name="Pereto J."/>
            <person name="Porcar M."/>
        </authorList>
    </citation>
    <scope>NUCLEOTIDE SEQUENCE</scope>
    <source>
        <strain evidence="4">M10.2A</strain>
    </source>
</reference>
<name>A0ABS9EHS9_9FLAO</name>
<feature type="chain" id="PRO_5045955480" evidence="2">
    <location>
        <begin position="32"/>
        <end position="554"/>
    </location>
</feature>
<gene>
    <name evidence="4" type="ORF">L1I30_06960</name>
</gene>
<dbReference type="InterPro" id="IPR017853">
    <property type="entry name" value="GH"/>
</dbReference>
<sequence>MSRKEIVINIKSCSAKVAGLLIFLFSLQACKADRSLINNEMWWKESVFYEIYMPSYKDGNGDGFSDFKGLTAKLDYIEDLGVKGIWLTPFLKSPKVDNGYDVANYYEIDTSYGKMADFKVFLNEAHKRDIKVIMDMVVNHTSTESKWFQEAKKSKDNPFRDYYVWKDSPNNWESFFGGSAWKYDSVSQQYYYHQFDEKMADLNWENPKVVEEVQDVLRFWLELGVDGFRMDVINFLTTNVNAKDNPYKDGKQQHLYDKDQAGIKDAMRAIKATINEYPNRFVVGEVGSDKIEELKKYQAEDLMDVVFNFNFGSLKEFSAERIYEELESMHKNMPGFPTLFFGSHDMPRLRDRLAANNPARAEALAALMLTARGIPFIYYGEELGMNNIQADSLEEIRDIQALTHYNLTLENGGTAKQALKIGNEHNRDKSRSPMQWTDEKFAGFSNKSPWIKVHKNYTTLNVQSQAEQENSLLNNYKKLIELRNSQPVLQYGKYEDLNLKDSCISFTREYRDEIIKCYFNFADSPIEIEVSSKDKILRGKNIVAPSNYLIVKTK</sequence>
<dbReference type="PANTHER" id="PTHR10357:SF179">
    <property type="entry name" value="NEUTRAL AND BASIC AMINO ACID TRANSPORT PROTEIN RBAT"/>
    <property type="match status" value="1"/>
</dbReference>